<reference evidence="1" key="2">
    <citation type="submission" date="2022-06" db="UniProtKB">
        <authorList>
            <consortium name="EnsemblMetazoa"/>
        </authorList>
    </citation>
    <scope>IDENTIFICATION</scope>
</reference>
<dbReference type="AlphaFoldDB" id="A0A8R2D179"/>
<dbReference type="RefSeq" id="XP_016655887.1">
    <property type="nucleotide sequence ID" value="XM_016800398.2"/>
</dbReference>
<organism evidence="1 2">
    <name type="scientific">Acyrthosiphon pisum</name>
    <name type="common">Pea aphid</name>
    <dbReference type="NCBI Taxonomy" id="7029"/>
    <lineage>
        <taxon>Eukaryota</taxon>
        <taxon>Metazoa</taxon>
        <taxon>Ecdysozoa</taxon>
        <taxon>Arthropoda</taxon>
        <taxon>Hexapoda</taxon>
        <taxon>Insecta</taxon>
        <taxon>Pterygota</taxon>
        <taxon>Neoptera</taxon>
        <taxon>Paraneoptera</taxon>
        <taxon>Hemiptera</taxon>
        <taxon>Sternorrhyncha</taxon>
        <taxon>Aphidomorpha</taxon>
        <taxon>Aphidoidea</taxon>
        <taxon>Aphididae</taxon>
        <taxon>Macrosiphini</taxon>
        <taxon>Acyrthosiphon</taxon>
    </lineage>
</organism>
<dbReference type="GeneID" id="107882269"/>
<dbReference type="OrthoDB" id="10376941at2759"/>
<protein>
    <submittedName>
        <fullName evidence="1">Uncharacterized protein</fullName>
    </submittedName>
</protein>
<keyword evidence="2" id="KW-1185">Reference proteome</keyword>
<evidence type="ECO:0000313" key="1">
    <source>
        <dbReference type="EnsemblMetazoa" id="XP_016655887.1"/>
    </source>
</evidence>
<dbReference type="KEGG" id="api:107882269"/>
<dbReference type="Proteomes" id="UP000007819">
    <property type="component" value="Chromosome A3"/>
</dbReference>
<reference evidence="2" key="1">
    <citation type="submission" date="2010-06" db="EMBL/GenBank/DDBJ databases">
        <authorList>
            <person name="Jiang H."/>
            <person name="Abraham K."/>
            <person name="Ali S."/>
            <person name="Alsbrooks S.L."/>
            <person name="Anim B.N."/>
            <person name="Anosike U.S."/>
            <person name="Attaway T."/>
            <person name="Bandaranaike D.P."/>
            <person name="Battles P.K."/>
            <person name="Bell S.N."/>
            <person name="Bell A.V."/>
            <person name="Beltran B."/>
            <person name="Bickham C."/>
            <person name="Bustamante Y."/>
            <person name="Caleb T."/>
            <person name="Canada A."/>
            <person name="Cardenas V."/>
            <person name="Carter K."/>
            <person name="Chacko J."/>
            <person name="Chandrabose M.N."/>
            <person name="Chavez D."/>
            <person name="Chavez A."/>
            <person name="Chen L."/>
            <person name="Chu H.-S."/>
            <person name="Claassen K.J."/>
            <person name="Cockrell R."/>
            <person name="Collins M."/>
            <person name="Cooper J.A."/>
            <person name="Cree A."/>
            <person name="Curry S.M."/>
            <person name="Da Y."/>
            <person name="Dao M.D."/>
            <person name="Das B."/>
            <person name="Davila M.-L."/>
            <person name="Davy-Carroll L."/>
            <person name="Denson S."/>
            <person name="Dinh H."/>
            <person name="Ebong V.E."/>
            <person name="Edwards J.R."/>
            <person name="Egan A."/>
            <person name="El-Daye J."/>
            <person name="Escobedo L."/>
            <person name="Fernandez S."/>
            <person name="Fernando P.R."/>
            <person name="Flagg N."/>
            <person name="Forbes L.D."/>
            <person name="Fowler R.G."/>
            <person name="Fu Q."/>
            <person name="Gabisi R.A."/>
            <person name="Ganer J."/>
            <person name="Garbino Pronczuk A."/>
            <person name="Garcia R.M."/>
            <person name="Garner T."/>
            <person name="Garrett T.E."/>
            <person name="Gonzalez D.A."/>
            <person name="Hamid H."/>
            <person name="Hawkins E.S."/>
            <person name="Hirani K."/>
            <person name="Hogues M.E."/>
            <person name="Hollins B."/>
            <person name="Hsiao C.-H."/>
            <person name="Jabil R."/>
            <person name="James M.L."/>
            <person name="Jhangiani S.N."/>
            <person name="Johnson B."/>
            <person name="Johnson Q."/>
            <person name="Joshi V."/>
            <person name="Kalu J.B."/>
            <person name="Kam C."/>
            <person name="Kashfia A."/>
            <person name="Keebler J."/>
            <person name="Kisamo H."/>
            <person name="Kovar C.L."/>
            <person name="Lago L.A."/>
            <person name="Lai C.-Y."/>
            <person name="Laidlaw J."/>
            <person name="Lara F."/>
            <person name="Le T.-K."/>
            <person name="Lee S.L."/>
            <person name="Legall F.H."/>
            <person name="Lemon S.J."/>
            <person name="Lewis L.R."/>
            <person name="Li B."/>
            <person name="Liu Y."/>
            <person name="Liu Y.-S."/>
            <person name="Lopez J."/>
            <person name="Lozado R.J."/>
            <person name="Lu J."/>
            <person name="Madu R.C."/>
            <person name="Maheshwari M."/>
            <person name="Maheshwari R."/>
            <person name="Malloy K."/>
            <person name="Martinez E."/>
            <person name="Mathew T."/>
            <person name="Mercado I.C."/>
            <person name="Mercado C."/>
            <person name="Meyer B."/>
            <person name="Montgomery K."/>
            <person name="Morgan M.B."/>
            <person name="Munidasa M."/>
            <person name="Nazareth L.V."/>
            <person name="Nelson J."/>
            <person name="Ng B.M."/>
            <person name="Nguyen N.B."/>
            <person name="Nguyen P.Q."/>
            <person name="Nguyen T."/>
            <person name="Obregon M."/>
            <person name="Okwuonu G.O."/>
            <person name="Onwere C.G."/>
            <person name="Orozco G."/>
            <person name="Parra A."/>
            <person name="Patel S."/>
            <person name="Patil S."/>
            <person name="Perez A."/>
            <person name="Perez Y."/>
            <person name="Pham C."/>
            <person name="Primus E.L."/>
            <person name="Pu L.-L."/>
            <person name="Puazo M."/>
            <person name="Qin X."/>
            <person name="Quiroz J.B."/>
            <person name="Reese J."/>
            <person name="Richards S."/>
            <person name="Rives C.M."/>
            <person name="Robberts R."/>
            <person name="Ruiz S.J."/>
            <person name="Ruiz M.J."/>
            <person name="Santibanez J."/>
            <person name="Schneider B.W."/>
            <person name="Sisson I."/>
            <person name="Smith M."/>
            <person name="Sodergren E."/>
            <person name="Song X.-Z."/>
            <person name="Song B.B."/>
            <person name="Summersgill H."/>
            <person name="Thelus R."/>
            <person name="Thornton R.D."/>
            <person name="Trejos Z.Y."/>
            <person name="Usmani K."/>
            <person name="Vattathil S."/>
            <person name="Villasana D."/>
            <person name="Walker D.L."/>
            <person name="Wang S."/>
            <person name="Wang K."/>
            <person name="White C.S."/>
            <person name="Williams A.C."/>
            <person name="Williamson J."/>
            <person name="Wilson K."/>
            <person name="Woghiren I.O."/>
            <person name="Woodworth J.R."/>
            <person name="Worley K.C."/>
            <person name="Wright R.A."/>
            <person name="Wu W."/>
            <person name="Young L."/>
            <person name="Zhang L."/>
            <person name="Zhang J."/>
            <person name="Zhu Y."/>
            <person name="Muzny D.M."/>
            <person name="Weinstock G."/>
            <person name="Gibbs R.A."/>
        </authorList>
    </citation>
    <scope>NUCLEOTIDE SEQUENCE [LARGE SCALE GENOMIC DNA]</scope>
    <source>
        <strain evidence="2">LSR1</strain>
    </source>
</reference>
<accession>A0A8R2D179</accession>
<name>A0A8R2D179_ACYPI</name>
<proteinExistence type="predicted"/>
<sequence length="139" mass="15560">MCGCLSSTVKKDSTHHYGDNRYYHCEYQHPNFTGRKEGYVVDSDACGDSSNYGVDNCDSDGRDNGSDTGSCESFIGDRGSGHHGSDRSLDYHDVDPIWIYYDAENKRRDFGYFIAYRPDGCVGAFLAVRRADGGTFYEL</sequence>
<dbReference type="EnsemblMetazoa" id="XM_016800398.2">
    <property type="protein sequence ID" value="XP_016655887.1"/>
    <property type="gene ID" value="LOC107882269"/>
</dbReference>
<evidence type="ECO:0000313" key="2">
    <source>
        <dbReference type="Proteomes" id="UP000007819"/>
    </source>
</evidence>